<protein>
    <submittedName>
        <fullName evidence="3">Uncharacterized protein</fullName>
    </submittedName>
</protein>
<reference evidence="3 4" key="2">
    <citation type="submission" date="2019-09" db="EMBL/GenBank/DDBJ databases">
        <authorList>
            <person name="Jin C."/>
        </authorList>
    </citation>
    <scope>NUCLEOTIDE SEQUENCE [LARGE SCALE GENOMIC DNA]</scope>
    <source>
        <strain evidence="3 4">BN140078</strain>
    </source>
</reference>
<gene>
    <name evidence="3" type="ORF">F0L74_01250</name>
</gene>
<evidence type="ECO:0000313" key="3">
    <source>
        <dbReference type="EMBL" id="KAA2244630.1"/>
    </source>
</evidence>
<evidence type="ECO:0000313" key="4">
    <source>
        <dbReference type="Proteomes" id="UP000324611"/>
    </source>
</evidence>
<dbReference type="EMBL" id="VUOC01000001">
    <property type="protein sequence ID" value="KAA2244630.1"/>
    <property type="molecule type" value="Genomic_DNA"/>
</dbReference>
<dbReference type="AlphaFoldDB" id="A0A5B2W1I0"/>
<organism evidence="3 4">
    <name type="scientific">Chitinophaga agrisoli</name>
    <dbReference type="NCBI Taxonomy" id="2607653"/>
    <lineage>
        <taxon>Bacteria</taxon>
        <taxon>Pseudomonadati</taxon>
        <taxon>Bacteroidota</taxon>
        <taxon>Chitinophagia</taxon>
        <taxon>Chitinophagales</taxon>
        <taxon>Chitinophagaceae</taxon>
        <taxon>Chitinophaga</taxon>
    </lineage>
</organism>
<keyword evidence="2" id="KW-0812">Transmembrane</keyword>
<proteinExistence type="predicted"/>
<keyword evidence="4" id="KW-1185">Reference proteome</keyword>
<evidence type="ECO:0000256" key="2">
    <source>
        <dbReference type="SAM" id="Phobius"/>
    </source>
</evidence>
<reference evidence="3 4" key="1">
    <citation type="submission" date="2019-09" db="EMBL/GenBank/DDBJ databases">
        <title>Chitinophaga ginsengihumi sp. nov., isolated from soil of ginseng rhizosphere.</title>
        <authorList>
            <person name="Lee J."/>
        </authorList>
    </citation>
    <scope>NUCLEOTIDE SEQUENCE [LARGE SCALE GENOMIC DNA]</scope>
    <source>
        <strain evidence="3 4">BN140078</strain>
    </source>
</reference>
<feature type="transmembrane region" description="Helical" evidence="2">
    <location>
        <begin position="16"/>
        <end position="36"/>
    </location>
</feature>
<feature type="region of interest" description="Disordered" evidence="1">
    <location>
        <begin position="47"/>
        <end position="67"/>
    </location>
</feature>
<comment type="caution">
    <text evidence="3">The sequence shown here is derived from an EMBL/GenBank/DDBJ whole genome shotgun (WGS) entry which is preliminary data.</text>
</comment>
<name>A0A5B2W1I0_9BACT</name>
<evidence type="ECO:0000256" key="1">
    <source>
        <dbReference type="SAM" id="MobiDB-lite"/>
    </source>
</evidence>
<sequence length="67" mass="7414">MRSQIKIGKRAVESAVMLKGIGLALAVGAGVMGWLWRKKHTASMNMKENNTFPSRGHRWPQPATPVK</sequence>
<dbReference type="RefSeq" id="WP_149836027.1">
    <property type="nucleotide sequence ID" value="NZ_VUOC01000001.1"/>
</dbReference>
<keyword evidence="2" id="KW-1133">Transmembrane helix</keyword>
<accession>A0A5B2W1I0</accession>
<keyword evidence="2" id="KW-0472">Membrane</keyword>
<dbReference type="Proteomes" id="UP000324611">
    <property type="component" value="Unassembled WGS sequence"/>
</dbReference>